<evidence type="ECO:0008006" key="3">
    <source>
        <dbReference type="Google" id="ProtNLM"/>
    </source>
</evidence>
<proteinExistence type="predicted"/>
<evidence type="ECO:0000313" key="2">
    <source>
        <dbReference type="Proteomes" id="UP001329825"/>
    </source>
</evidence>
<sequence>MHNGKFQMDAHLKARDTLHAALNKLEYLGVKVRFDTDILNSPFLSQVKRIIGFEFNDKYSTHGLPPNQCCQERLVDSLRSSPRYCPEHELMVSATKRLSDDKGLGYIFDNNPDIDAIAKDLSLCTVCPVYGLAQVVILLNQSMVSAIKGIVPMGYCDNGLPFGLMFITRKWEENKLISLMAAYEKVMPKRKSPQPFVDKHAA</sequence>
<reference evidence="1 2" key="1">
    <citation type="submission" date="2024-01" db="EMBL/GenBank/DDBJ databases">
        <title>Comparative genomics of Cryptococcus and Kwoniella reveals pathogenesis evolution and contrasting modes of karyotype evolution via chromosome fusion or intercentromeric recombination.</title>
        <authorList>
            <person name="Coelho M.A."/>
            <person name="David-Palma M."/>
            <person name="Shea T."/>
            <person name="Bowers K."/>
            <person name="McGinley-Smith S."/>
            <person name="Mohammad A.W."/>
            <person name="Gnirke A."/>
            <person name="Yurkov A.M."/>
            <person name="Nowrousian M."/>
            <person name="Sun S."/>
            <person name="Cuomo C.A."/>
            <person name="Heitman J."/>
        </authorList>
    </citation>
    <scope>NUCLEOTIDE SEQUENCE [LARGE SCALE GENOMIC DNA]</scope>
    <source>
        <strain evidence="1">CBS 11374</strain>
    </source>
</reference>
<evidence type="ECO:0000313" key="1">
    <source>
        <dbReference type="EMBL" id="WRT64099.1"/>
    </source>
</evidence>
<dbReference type="GeneID" id="87953159"/>
<dbReference type="SUPFAM" id="SSF75304">
    <property type="entry name" value="Amidase signature (AS) enzymes"/>
    <property type="match status" value="1"/>
</dbReference>
<name>A0ABZ1CSE3_9TREE</name>
<accession>A0ABZ1CSE3</accession>
<gene>
    <name evidence="1" type="ORF">IL334_001028</name>
</gene>
<dbReference type="EMBL" id="CP141881">
    <property type="protein sequence ID" value="WRT64099.1"/>
    <property type="molecule type" value="Genomic_DNA"/>
</dbReference>
<dbReference type="RefSeq" id="XP_062788839.1">
    <property type="nucleotide sequence ID" value="XM_062932788.1"/>
</dbReference>
<dbReference type="Proteomes" id="UP001329825">
    <property type="component" value="Chromosome 1"/>
</dbReference>
<keyword evidence="2" id="KW-1185">Reference proteome</keyword>
<dbReference type="InterPro" id="IPR036928">
    <property type="entry name" value="AS_sf"/>
</dbReference>
<dbReference type="Gene3D" id="3.90.1300.10">
    <property type="entry name" value="Amidase signature (AS) domain"/>
    <property type="match status" value="1"/>
</dbReference>
<protein>
    <recommendedName>
        <fullName evidence="3">Amidase domain-containing protein</fullName>
    </recommendedName>
</protein>
<organism evidence="1 2">
    <name type="scientific">Kwoniella shivajii</name>
    <dbReference type="NCBI Taxonomy" id="564305"/>
    <lineage>
        <taxon>Eukaryota</taxon>
        <taxon>Fungi</taxon>
        <taxon>Dikarya</taxon>
        <taxon>Basidiomycota</taxon>
        <taxon>Agaricomycotina</taxon>
        <taxon>Tremellomycetes</taxon>
        <taxon>Tremellales</taxon>
        <taxon>Cryptococcaceae</taxon>
        <taxon>Kwoniella</taxon>
    </lineage>
</organism>